<feature type="region of interest" description="Disordered" evidence="4">
    <location>
        <begin position="1"/>
        <end position="28"/>
    </location>
</feature>
<keyword evidence="7" id="KW-1185">Reference proteome</keyword>
<evidence type="ECO:0000313" key="7">
    <source>
        <dbReference type="Proteomes" id="UP000646478"/>
    </source>
</evidence>
<dbReference type="Proteomes" id="UP000646478">
    <property type="component" value="Unassembled WGS sequence"/>
</dbReference>
<evidence type="ECO:0000256" key="3">
    <source>
        <dbReference type="ARBA" id="ARBA00023163"/>
    </source>
</evidence>
<dbReference type="GO" id="GO:0003700">
    <property type="term" value="F:DNA-binding transcription factor activity"/>
    <property type="evidence" value="ECO:0007669"/>
    <property type="project" value="InterPro"/>
</dbReference>
<dbReference type="InterPro" id="IPR000524">
    <property type="entry name" value="Tscrpt_reg_HTH_GntR"/>
</dbReference>
<dbReference type="AlphaFoldDB" id="A0A916WLB6"/>
<keyword evidence="2" id="KW-0238">DNA-binding</keyword>
<evidence type="ECO:0000313" key="6">
    <source>
        <dbReference type="EMBL" id="GGB10927.1"/>
    </source>
</evidence>
<sequence length="242" mass="27209">MKKKPSDSEDVPPARQEGSPRKLTRAEEVRARLADDIVDGKLSPGMPLDETEIAASYGVSRTPLREAIRDLAAMGLVETRPHRSAIVTRPSPEHLRQMFQVMAELEALCASLAAASMTLSERRNLETIHEGLAQILKENDPSQYHVLNEKFHAAIYAGSHNAYLVEITLATRRRLSPFRRAQFLTTGRLAKSYNEHDAILVAILQGNRELAAESMREHILTVEDSYEEYAGLKTREYTPFTR</sequence>
<keyword evidence="3" id="KW-0804">Transcription</keyword>
<dbReference type="Pfam" id="PF00392">
    <property type="entry name" value="GntR"/>
    <property type="match status" value="1"/>
</dbReference>
<dbReference type="SMART" id="SM00895">
    <property type="entry name" value="FCD"/>
    <property type="match status" value="1"/>
</dbReference>
<dbReference type="InterPro" id="IPR036388">
    <property type="entry name" value="WH-like_DNA-bd_sf"/>
</dbReference>
<evidence type="ECO:0000256" key="4">
    <source>
        <dbReference type="SAM" id="MobiDB-lite"/>
    </source>
</evidence>
<dbReference type="PANTHER" id="PTHR43537">
    <property type="entry name" value="TRANSCRIPTIONAL REGULATOR, GNTR FAMILY"/>
    <property type="match status" value="1"/>
</dbReference>
<dbReference type="PRINTS" id="PR00035">
    <property type="entry name" value="HTHGNTR"/>
</dbReference>
<dbReference type="PANTHER" id="PTHR43537:SF49">
    <property type="entry name" value="TRANSCRIPTIONAL REGULATORY PROTEIN"/>
    <property type="match status" value="1"/>
</dbReference>
<reference evidence="6" key="1">
    <citation type="journal article" date="2014" name="Int. J. Syst. Evol. Microbiol.">
        <title>Complete genome sequence of Corynebacterium casei LMG S-19264T (=DSM 44701T), isolated from a smear-ripened cheese.</title>
        <authorList>
            <consortium name="US DOE Joint Genome Institute (JGI-PGF)"/>
            <person name="Walter F."/>
            <person name="Albersmeier A."/>
            <person name="Kalinowski J."/>
            <person name="Ruckert C."/>
        </authorList>
    </citation>
    <scope>NUCLEOTIDE SEQUENCE</scope>
    <source>
        <strain evidence="6">CGMCC 1.15082</strain>
    </source>
</reference>
<name>A0A916WLB6_9HYPH</name>
<dbReference type="SUPFAM" id="SSF48008">
    <property type="entry name" value="GntR ligand-binding domain-like"/>
    <property type="match status" value="1"/>
</dbReference>
<gene>
    <name evidence="6" type="ORF">GCM10011491_43580</name>
</gene>
<dbReference type="SUPFAM" id="SSF46785">
    <property type="entry name" value="Winged helix' DNA-binding domain"/>
    <property type="match status" value="1"/>
</dbReference>
<proteinExistence type="predicted"/>
<accession>A0A916WLB6</accession>
<feature type="domain" description="HTH gntR-type" evidence="5">
    <location>
        <begin position="23"/>
        <end position="90"/>
    </location>
</feature>
<evidence type="ECO:0000256" key="2">
    <source>
        <dbReference type="ARBA" id="ARBA00023125"/>
    </source>
</evidence>
<dbReference type="RefSeq" id="WP_236016317.1">
    <property type="nucleotide sequence ID" value="NZ_BMHH01000031.1"/>
</dbReference>
<dbReference type="Gene3D" id="1.10.10.10">
    <property type="entry name" value="Winged helix-like DNA-binding domain superfamily/Winged helix DNA-binding domain"/>
    <property type="match status" value="1"/>
</dbReference>
<keyword evidence="1" id="KW-0805">Transcription regulation</keyword>
<feature type="compositionally biased region" description="Basic and acidic residues" evidence="4">
    <location>
        <begin position="18"/>
        <end position="28"/>
    </location>
</feature>
<organism evidence="6 7">
    <name type="scientific">Brucella endophytica</name>
    <dbReference type="NCBI Taxonomy" id="1963359"/>
    <lineage>
        <taxon>Bacteria</taxon>
        <taxon>Pseudomonadati</taxon>
        <taxon>Pseudomonadota</taxon>
        <taxon>Alphaproteobacteria</taxon>
        <taxon>Hyphomicrobiales</taxon>
        <taxon>Brucellaceae</taxon>
        <taxon>Brucella/Ochrobactrum group</taxon>
        <taxon>Brucella</taxon>
    </lineage>
</organism>
<dbReference type="CDD" id="cd07377">
    <property type="entry name" value="WHTH_GntR"/>
    <property type="match status" value="1"/>
</dbReference>
<dbReference type="GO" id="GO:0003677">
    <property type="term" value="F:DNA binding"/>
    <property type="evidence" value="ECO:0007669"/>
    <property type="project" value="UniProtKB-KW"/>
</dbReference>
<reference evidence="6" key="2">
    <citation type="submission" date="2020-09" db="EMBL/GenBank/DDBJ databases">
        <authorList>
            <person name="Sun Q."/>
            <person name="Zhou Y."/>
        </authorList>
    </citation>
    <scope>NUCLEOTIDE SEQUENCE</scope>
    <source>
        <strain evidence="6">CGMCC 1.15082</strain>
    </source>
</reference>
<evidence type="ECO:0000256" key="1">
    <source>
        <dbReference type="ARBA" id="ARBA00023015"/>
    </source>
</evidence>
<dbReference type="InterPro" id="IPR011711">
    <property type="entry name" value="GntR_C"/>
</dbReference>
<dbReference type="InterPro" id="IPR008920">
    <property type="entry name" value="TF_FadR/GntR_C"/>
</dbReference>
<protein>
    <submittedName>
        <fullName evidence="6">Transcriptional regulator</fullName>
    </submittedName>
</protein>
<dbReference type="EMBL" id="BMHH01000031">
    <property type="protein sequence ID" value="GGB10927.1"/>
    <property type="molecule type" value="Genomic_DNA"/>
</dbReference>
<dbReference type="SMART" id="SM00345">
    <property type="entry name" value="HTH_GNTR"/>
    <property type="match status" value="1"/>
</dbReference>
<evidence type="ECO:0000259" key="5">
    <source>
        <dbReference type="PROSITE" id="PS50949"/>
    </source>
</evidence>
<dbReference type="InterPro" id="IPR036390">
    <property type="entry name" value="WH_DNA-bd_sf"/>
</dbReference>
<dbReference type="Pfam" id="PF07729">
    <property type="entry name" value="FCD"/>
    <property type="match status" value="1"/>
</dbReference>
<comment type="caution">
    <text evidence="6">The sequence shown here is derived from an EMBL/GenBank/DDBJ whole genome shotgun (WGS) entry which is preliminary data.</text>
</comment>
<dbReference type="PROSITE" id="PS50949">
    <property type="entry name" value="HTH_GNTR"/>
    <property type="match status" value="1"/>
</dbReference>
<dbReference type="Gene3D" id="1.20.120.530">
    <property type="entry name" value="GntR ligand-binding domain-like"/>
    <property type="match status" value="1"/>
</dbReference>